<dbReference type="PROSITE" id="PS51296">
    <property type="entry name" value="RIESKE"/>
    <property type="match status" value="1"/>
</dbReference>
<accession>K9W124</accession>
<organism evidence="7 8">
    <name type="scientific">Crinalium epipsammum PCC 9333</name>
    <dbReference type="NCBI Taxonomy" id="1173022"/>
    <lineage>
        <taxon>Bacteria</taxon>
        <taxon>Bacillati</taxon>
        <taxon>Cyanobacteriota</taxon>
        <taxon>Cyanophyceae</taxon>
        <taxon>Gomontiellales</taxon>
        <taxon>Gomontiellaceae</taxon>
        <taxon>Crinalium</taxon>
    </lineage>
</organism>
<dbReference type="Proteomes" id="UP000010472">
    <property type="component" value="Chromosome"/>
</dbReference>
<dbReference type="Gene3D" id="2.102.10.10">
    <property type="entry name" value="Rieske [2Fe-2S] iron-sulphur domain"/>
    <property type="match status" value="1"/>
</dbReference>
<keyword evidence="8" id="KW-1185">Reference proteome</keyword>
<dbReference type="AlphaFoldDB" id="K9W124"/>
<keyword evidence="5" id="KW-0411">Iron-sulfur</keyword>
<evidence type="ECO:0000259" key="6">
    <source>
        <dbReference type="PROSITE" id="PS51296"/>
    </source>
</evidence>
<dbReference type="SUPFAM" id="SSF55961">
    <property type="entry name" value="Bet v1-like"/>
    <property type="match status" value="1"/>
</dbReference>
<dbReference type="PANTHER" id="PTHR21266:SF60">
    <property type="entry name" value="3-KETOSTEROID-9-ALPHA-MONOOXYGENASE, OXYGENASE COMPONENT"/>
    <property type="match status" value="1"/>
</dbReference>
<dbReference type="STRING" id="1173022.Cri9333_2244"/>
<proteinExistence type="predicted"/>
<name>K9W124_9CYAN</name>
<keyword evidence="4" id="KW-0408">Iron</keyword>
<dbReference type="InterPro" id="IPR036922">
    <property type="entry name" value="Rieske_2Fe-2S_sf"/>
</dbReference>
<evidence type="ECO:0000313" key="7">
    <source>
        <dbReference type="EMBL" id="AFZ13115.1"/>
    </source>
</evidence>
<feature type="domain" description="Rieske" evidence="6">
    <location>
        <begin position="24"/>
        <end position="125"/>
    </location>
</feature>
<evidence type="ECO:0000256" key="2">
    <source>
        <dbReference type="ARBA" id="ARBA00022723"/>
    </source>
</evidence>
<dbReference type="InterPro" id="IPR017941">
    <property type="entry name" value="Rieske_2Fe-2S"/>
</dbReference>
<dbReference type="GO" id="GO:0004497">
    <property type="term" value="F:monooxygenase activity"/>
    <property type="evidence" value="ECO:0007669"/>
    <property type="project" value="UniProtKB-ARBA"/>
</dbReference>
<dbReference type="eggNOG" id="COG4638">
    <property type="taxonomic scope" value="Bacteria"/>
</dbReference>
<dbReference type="InterPro" id="IPR050584">
    <property type="entry name" value="Cholesterol_7-desaturase"/>
</dbReference>
<dbReference type="GO" id="GO:0046872">
    <property type="term" value="F:metal ion binding"/>
    <property type="evidence" value="ECO:0007669"/>
    <property type="project" value="UniProtKB-KW"/>
</dbReference>
<keyword evidence="2" id="KW-0479">Metal-binding</keyword>
<dbReference type="KEGG" id="cep:Cri9333_2244"/>
<evidence type="ECO:0000256" key="3">
    <source>
        <dbReference type="ARBA" id="ARBA00023002"/>
    </source>
</evidence>
<evidence type="ECO:0000256" key="5">
    <source>
        <dbReference type="ARBA" id="ARBA00023014"/>
    </source>
</evidence>
<dbReference type="Gene3D" id="3.90.380.10">
    <property type="entry name" value="Naphthalene 1,2-dioxygenase Alpha Subunit, Chain A, domain 1"/>
    <property type="match status" value="1"/>
</dbReference>
<evidence type="ECO:0000256" key="4">
    <source>
        <dbReference type="ARBA" id="ARBA00023004"/>
    </source>
</evidence>
<dbReference type="GO" id="GO:0051537">
    <property type="term" value="F:2 iron, 2 sulfur cluster binding"/>
    <property type="evidence" value="ECO:0007669"/>
    <property type="project" value="UniProtKB-KW"/>
</dbReference>
<sequence>MDEVLVNHQRRIFNNWDIVAKGWYIACPSRDLLKAKAKSVEICGQRIVVYRGEDGKVRALDAYCPHMGTDLGIGKVDGNMIRCFFHHWAFDEQGQCLDIPCQTAIPKQAQTQSYATAEKYDFIWVYPEANAPNPVAEFDELKGKQIVTIHDKPLERSCHHHICMMNGIDAQHLRTVHNIDINMDLFLNHNQLGNIIDFTLKGELPKTTFKERIGRKILGANYEYSMRYADGCIGLLTIMKNVRILPSLHMIFAYTPVVEGKTRIQPIYVAEKRKGIFGWLLTRLFLLLTKMAYYMLRDEDGQIYDNIRFHPNLLLSIDAPISKYMNYANQLEPSKWSKKVRSEK</sequence>
<keyword evidence="3" id="KW-0560">Oxidoreductase</keyword>
<dbReference type="PATRIC" id="fig|1173022.3.peg.2427"/>
<dbReference type="Pfam" id="PF00355">
    <property type="entry name" value="Rieske"/>
    <property type="match status" value="1"/>
</dbReference>
<keyword evidence="1" id="KW-0001">2Fe-2S</keyword>
<dbReference type="GO" id="GO:0016705">
    <property type="term" value="F:oxidoreductase activity, acting on paired donors, with incorporation or reduction of molecular oxygen"/>
    <property type="evidence" value="ECO:0007669"/>
    <property type="project" value="UniProtKB-ARBA"/>
</dbReference>
<dbReference type="OrthoDB" id="477744at2"/>
<dbReference type="PANTHER" id="PTHR21266">
    <property type="entry name" value="IRON-SULFUR DOMAIN CONTAINING PROTEIN"/>
    <property type="match status" value="1"/>
</dbReference>
<gene>
    <name evidence="7" type="ORF">Cri9333_2244</name>
</gene>
<evidence type="ECO:0000256" key="1">
    <source>
        <dbReference type="ARBA" id="ARBA00022714"/>
    </source>
</evidence>
<evidence type="ECO:0000313" key="8">
    <source>
        <dbReference type="Proteomes" id="UP000010472"/>
    </source>
</evidence>
<dbReference type="HOGENOM" id="CLU_806120_0_0_3"/>
<dbReference type="SUPFAM" id="SSF50022">
    <property type="entry name" value="ISP domain"/>
    <property type="match status" value="1"/>
</dbReference>
<reference evidence="7 8" key="1">
    <citation type="submission" date="2012-06" db="EMBL/GenBank/DDBJ databases">
        <title>Finished chromosome of genome of Crinalium epipsammum PCC 9333.</title>
        <authorList>
            <consortium name="US DOE Joint Genome Institute"/>
            <person name="Gugger M."/>
            <person name="Coursin T."/>
            <person name="Rippka R."/>
            <person name="Tandeau De Marsac N."/>
            <person name="Huntemann M."/>
            <person name="Wei C.-L."/>
            <person name="Han J."/>
            <person name="Detter J.C."/>
            <person name="Han C."/>
            <person name="Tapia R."/>
            <person name="Davenport K."/>
            <person name="Daligault H."/>
            <person name="Erkkila T."/>
            <person name="Gu W."/>
            <person name="Munk A.C.C."/>
            <person name="Teshima H."/>
            <person name="Xu Y."/>
            <person name="Chain P."/>
            <person name="Chen A."/>
            <person name="Krypides N."/>
            <person name="Mavromatis K."/>
            <person name="Markowitz V."/>
            <person name="Szeto E."/>
            <person name="Ivanova N."/>
            <person name="Mikhailova N."/>
            <person name="Ovchinnikova G."/>
            <person name="Pagani I."/>
            <person name="Pati A."/>
            <person name="Goodwin L."/>
            <person name="Peters L."/>
            <person name="Pitluck S."/>
            <person name="Woyke T."/>
            <person name="Kerfeld C."/>
        </authorList>
    </citation>
    <scope>NUCLEOTIDE SEQUENCE [LARGE SCALE GENOMIC DNA]</scope>
    <source>
        <strain evidence="7 8">PCC 9333</strain>
    </source>
</reference>
<dbReference type="EMBL" id="CP003620">
    <property type="protein sequence ID" value="AFZ13115.1"/>
    <property type="molecule type" value="Genomic_DNA"/>
</dbReference>
<protein>
    <submittedName>
        <fullName evidence="7">Rieske (2Fe-2S) iron-sulfur domain protein</fullName>
    </submittedName>
</protein>
<dbReference type="RefSeq" id="WP_015203229.1">
    <property type="nucleotide sequence ID" value="NC_019753.1"/>
</dbReference>
<dbReference type="CDD" id="cd03469">
    <property type="entry name" value="Rieske_RO_Alpha_N"/>
    <property type="match status" value="1"/>
</dbReference>